<dbReference type="PROSITE" id="PS50878">
    <property type="entry name" value="RT_POL"/>
    <property type="match status" value="1"/>
</dbReference>
<keyword evidence="2" id="KW-0808">Transferase</keyword>
<evidence type="ECO:0000256" key="4">
    <source>
        <dbReference type="ARBA" id="ARBA00022723"/>
    </source>
</evidence>
<evidence type="ECO:0000259" key="10">
    <source>
        <dbReference type="PROSITE" id="PS50878"/>
    </source>
</evidence>
<dbReference type="InterPro" id="IPR043502">
    <property type="entry name" value="DNA/RNA_pol_sf"/>
</dbReference>
<dbReference type="PRINTS" id="PR00866">
    <property type="entry name" value="RNADNAPOLMS"/>
</dbReference>
<keyword evidence="12" id="KW-1185">Reference proteome</keyword>
<comment type="catalytic activity">
    <reaction evidence="9">
        <text>DNA(n) + a 2'-deoxyribonucleoside 5'-triphosphate = DNA(n+1) + diphosphate</text>
        <dbReference type="Rhea" id="RHEA:22508"/>
        <dbReference type="Rhea" id="RHEA-COMP:17339"/>
        <dbReference type="Rhea" id="RHEA-COMP:17340"/>
        <dbReference type="ChEBI" id="CHEBI:33019"/>
        <dbReference type="ChEBI" id="CHEBI:61560"/>
        <dbReference type="ChEBI" id="CHEBI:173112"/>
        <dbReference type="EC" id="2.7.7.49"/>
    </reaction>
</comment>
<keyword evidence="6" id="KW-0695">RNA-directed DNA polymerase</keyword>
<evidence type="ECO:0000256" key="8">
    <source>
        <dbReference type="ARBA" id="ARBA00034120"/>
    </source>
</evidence>
<keyword evidence="3" id="KW-0548">Nucleotidyltransferase</keyword>
<evidence type="ECO:0000313" key="12">
    <source>
        <dbReference type="Proteomes" id="UP000077824"/>
    </source>
</evidence>
<evidence type="ECO:0000256" key="2">
    <source>
        <dbReference type="ARBA" id="ARBA00022679"/>
    </source>
</evidence>
<evidence type="ECO:0000256" key="6">
    <source>
        <dbReference type="ARBA" id="ARBA00022918"/>
    </source>
</evidence>
<dbReference type="STRING" id="1685010.A0O34_21415"/>
<dbReference type="InterPro" id="IPR000123">
    <property type="entry name" value="Reverse_transcriptase_msDNA"/>
</dbReference>
<dbReference type="KEGG" id="chh:A0O34_21415"/>
<dbReference type="AlphaFoldDB" id="A0A172Y135"/>
<evidence type="ECO:0000256" key="3">
    <source>
        <dbReference type="ARBA" id="ARBA00022695"/>
    </source>
</evidence>
<proteinExistence type="inferred from homology"/>
<protein>
    <recommendedName>
        <fullName evidence="1">RNA-directed DNA polymerase</fullName>
        <ecNumber evidence="1">2.7.7.49</ecNumber>
    </recommendedName>
</protein>
<dbReference type="PANTHER" id="PTHR34047">
    <property type="entry name" value="NUCLEAR INTRON MATURASE 1, MITOCHONDRIAL-RELATED"/>
    <property type="match status" value="1"/>
</dbReference>
<dbReference type="OrthoDB" id="9780724at2"/>
<accession>A0A172Y135</accession>
<dbReference type="GO" id="GO:0003723">
    <property type="term" value="F:RNA binding"/>
    <property type="evidence" value="ECO:0007669"/>
    <property type="project" value="InterPro"/>
</dbReference>
<comment type="similarity">
    <text evidence="8">Belongs to the bacterial reverse transcriptase family.</text>
</comment>
<dbReference type="CDD" id="cd03487">
    <property type="entry name" value="RT_Bac_retron_II"/>
    <property type="match status" value="1"/>
</dbReference>
<dbReference type="EC" id="2.7.7.49" evidence="1"/>
<dbReference type="Proteomes" id="UP000077824">
    <property type="component" value="Chromosome"/>
</dbReference>
<dbReference type="SUPFAM" id="SSF56672">
    <property type="entry name" value="DNA/RNA polymerases"/>
    <property type="match status" value="1"/>
</dbReference>
<dbReference type="PANTHER" id="PTHR34047:SF7">
    <property type="entry name" value="RNA-DIRECTED DNA POLYMERASE"/>
    <property type="match status" value="1"/>
</dbReference>
<organism evidence="11 12">
    <name type="scientific">Chryseobacterium glaciei</name>
    <dbReference type="NCBI Taxonomy" id="1685010"/>
    <lineage>
        <taxon>Bacteria</taxon>
        <taxon>Pseudomonadati</taxon>
        <taxon>Bacteroidota</taxon>
        <taxon>Flavobacteriia</taxon>
        <taxon>Flavobacteriales</taxon>
        <taxon>Weeksellaceae</taxon>
        <taxon>Chryseobacterium group</taxon>
        <taxon>Chryseobacterium</taxon>
    </lineage>
</organism>
<dbReference type="GO" id="GO:0003964">
    <property type="term" value="F:RNA-directed DNA polymerase activity"/>
    <property type="evidence" value="ECO:0007669"/>
    <property type="project" value="UniProtKB-KW"/>
</dbReference>
<evidence type="ECO:0000256" key="9">
    <source>
        <dbReference type="ARBA" id="ARBA00048173"/>
    </source>
</evidence>
<dbReference type="InterPro" id="IPR051083">
    <property type="entry name" value="GrpII_Intron_Splice-Mob/Def"/>
</dbReference>
<dbReference type="GO" id="GO:0051607">
    <property type="term" value="P:defense response to virus"/>
    <property type="evidence" value="ECO:0007669"/>
    <property type="project" value="UniProtKB-KW"/>
</dbReference>
<keyword evidence="7" id="KW-0051">Antiviral defense</keyword>
<sequence length="382" mass="44710">MKSFPFEQFIKNANSEGRTQNFIEACVQYAHNLEDRDYPVFFSIQHLAMAIGIQSDFLTALIGENENSRYLYENEGVKLKKYNHFFIKKKRGSYREIMAPHKDLKYIQKWLLFNILSKVPLAESCKGFRSGISIYDNASIHSNAKIILKVDLLKFYDTITEKRIYGVFEKIGYAKNLAYSLAKLCTAEHHDKYWSDFNQNDKKILSYYLEFKPPILPQGAPSSPTLANIVATKMDKRFEGLGEKLKFSYSRYADDLTFSINHIGTLPPLNLIRKIIEEENFYINEDKITYMHRGSKQYVTGLTVTNGVHTSKKYRKKIARHIYFCRKYGVENHLLKNIEQFPTYNSLKFHDWLYGHICYINSVDKEASKKMLSDFNKITWSI</sequence>
<keyword evidence="5" id="KW-0460">Magnesium</keyword>
<gene>
    <name evidence="11" type="ORF">A0O34_21415</name>
</gene>
<evidence type="ECO:0000256" key="5">
    <source>
        <dbReference type="ARBA" id="ARBA00022842"/>
    </source>
</evidence>
<feature type="domain" description="Reverse transcriptase" evidence="10">
    <location>
        <begin position="68"/>
        <end position="304"/>
    </location>
</feature>
<keyword evidence="4" id="KW-0479">Metal-binding</keyword>
<name>A0A172Y135_9FLAO</name>
<dbReference type="EMBL" id="CP015199">
    <property type="protein sequence ID" value="ANF52921.1"/>
    <property type="molecule type" value="Genomic_DNA"/>
</dbReference>
<dbReference type="InterPro" id="IPR000477">
    <property type="entry name" value="RT_dom"/>
</dbReference>
<reference evidence="11 12" key="1">
    <citation type="submission" date="2016-04" db="EMBL/GenBank/DDBJ databases">
        <title>Complete Genome Sequence of Chryseobacterium sp. IHBB 10212.</title>
        <authorList>
            <person name="Pal M."/>
            <person name="Swarnkar M.K."/>
            <person name="Kaushal K."/>
            <person name="Chhibber S."/>
            <person name="Singh A.K."/>
            <person name="Gulati A."/>
        </authorList>
    </citation>
    <scope>NUCLEOTIDE SEQUENCE [LARGE SCALE GENOMIC DNA]</scope>
    <source>
        <strain evidence="11 12">IHBB 10212</strain>
    </source>
</reference>
<evidence type="ECO:0000313" key="11">
    <source>
        <dbReference type="EMBL" id="ANF52921.1"/>
    </source>
</evidence>
<dbReference type="GO" id="GO:0046872">
    <property type="term" value="F:metal ion binding"/>
    <property type="evidence" value="ECO:0007669"/>
    <property type="project" value="UniProtKB-KW"/>
</dbReference>
<dbReference type="RefSeq" id="WP_066759201.1">
    <property type="nucleotide sequence ID" value="NZ_CP015199.1"/>
</dbReference>
<dbReference type="Pfam" id="PF00078">
    <property type="entry name" value="RVT_1"/>
    <property type="match status" value="1"/>
</dbReference>
<evidence type="ECO:0000256" key="7">
    <source>
        <dbReference type="ARBA" id="ARBA00023118"/>
    </source>
</evidence>
<evidence type="ECO:0000256" key="1">
    <source>
        <dbReference type="ARBA" id="ARBA00012493"/>
    </source>
</evidence>